<comment type="caution">
    <text evidence="7">The sequence shown here is derived from an EMBL/GenBank/DDBJ whole genome shotgun (WGS) entry which is preliminary data.</text>
</comment>
<dbReference type="InterPro" id="IPR024169">
    <property type="entry name" value="SP_NH2Trfase/AEP_transaminase"/>
</dbReference>
<keyword evidence="8" id="KW-1185">Reference proteome</keyword>
<evidence type="ECO:0000256" key="5">
    <source>
        <dbReference type="RuleBase" id="RU004504"/>
    </source>
</evidence>
<accession>A0A830GF19</accession>
<organism evidence="7 8">
    <name type="scientific">Halarchaeum nitratireducens</name>
    <dbReference type="NCBI Taxonomy" id="489913"/>
    <lineage>
        <taxon>Archaea</taxon>
        <taxon>Methanobacteriati</taxon>
        <taxon>Methanobacteriota</taxon>
        <taxon>Stenosarchaea group</taxon>
        <taxon>Halobacteria</taxon>
        <taxon>Halobacteriales</taxon>
        <taxon>Halobacteriaceae</taxon>
    </lineage>
</organism>
<proteinExistence type="inferred from homology"/>
<evidence type="ECO:0000313" key="8">
    <source>
        <dbReference type="Proteomes" id="UP000608850"/>
    </source>
</evidence>
<keyword evidence="3" id="KW-0663">Pyridoxal phosphate</keyword>
<dbReference type="InterPro" id="IPR015424">
    <property type="entry name" value="PyrdxlP-dep_Trfase"/>
</dbReference>
<comment type="similarity">
    <text evidence="2 4">Belongs to the class-V pyridoxal-phosphate-dependent aminotransferase family.</text>
</comment>
<dbReference type="Gene3D" id="3.40.640.10">
    <property type="entry name" value="Type I PLP-dependent aspartate aminotransferase-like (Major domain)"/>
    <property type="match status" value="1"/>
</dbReference>
<evidence type="ECO:0000259" key="6">
    <source>
        <dbReference type="Pfam" id="PF00266"/>
    </source>
</evidence>
<evidence type="ECO:0000256" key="2">
    <source>
        <dbReference type="ARBA" id="ARBA00009236"/>
    </source>
</evidence>
<dbReference type="InterPro" id="IPR015422">
    <property type="entry name" value="PyrdxlP-dep_Trfase_small"/>
</dbReference>
<reference evidence="7 8" key="1">
    <citation type="journal article" date="2019" name="Int. J. Syst. Evol. Microbiol.">
        <title>The Global Catalogue of Microorganisms (GCM) 10K type strain sequencing project: providing services to taxonomists for standard genome sequencing and annotation.</title>
        <authorList>
            <consortium name="The Broad Institute Genomics Platform"/>
            <consortium name="The Broad Institute Genome Sequencing Center for Infectious Disease"/>
            <person name="Wu L."/>
            <person name="Ma J."/>
        </authorList>
    </citation>
    <scope>NUCLEOTIDE SEQUENCE [LARGE SCALE GENOMIC DNA]</scope>
    <source>
        <strain evidence="7 8">JCM 16331</strain>
    </source>
</reference>
<dbReference type="EMBL" id="BMOQ01000007">
    <property type="protein sequence ID" value="GGN22357.1"/>
    <property type="molecule type" value="Genomic_DNA"/>
</dbReference>
<dbReference type="PANTHER" id="PTHR21152">
    <property type="entry name" value="AMINOTRANSFERASE CLASS V"/>
    <property type="match status" value="1"/>
</dbReference>
<dbReference type="SUPFAM" id="SSF53383">
    <property type="entry name" value="PLP-dependent transferases"/>
    <property type="match status" value="1"/>
</dbReference>
<comment type="cofactor">
    <cofactor evidence="1 5">
        <name>pyridoxal 5'-phosphate</name>
        <dbReference type="ChEBI" id="CHEBI:597326"/>
    </cofactor>
</comment>
<dbReference type="GO" id="GO:0008453">
    <property type="term" value="F:alanine-glyoxylate transaminase activity"/>
    <property type="evidence" value="ECO:0007669"/>
    <property type="project" value="TreeGrafter"/>
</dbReference>
<dbReference type="GO" id="GO:0019265">
    <property type="term" value="P:glycine biosynthetic process, by transamination of glyoxylate"/>
    <property type="evidence" value="ECO:0007669"/>
    <property type="project" value="TreeGrafter"/>
</dbReference>
<keyword evidence="7" id="KW-0808">Transferase</keyword>
<name>A0A830GF19_9EURY</name>
<dbReference type="Gene3D" id="3.90.1150.10">
    <property type="entry name" value="Aspartate Aminotransferase, domain 1"/>
    <property type="match status" value="1"/>
</dbReference>
<protein>
    <submittedName>
        <fullName evidence="7">Aminotransferase</fullName>
    </submittedName>
</protein>
<dbReference type="Pfam" id="PF00266">
    <property type="entry name" value="Aminotran_5"/>
    <property type="match status" value="1"/>
</dbReference>
<evidence type="ECO:0000313" key="7">
    <source>
        <dbReference type="EMBL" id="GGN22357.1"/>
    </source>
</evidence>
<keyword evidence="7" id="KW-0032">Aminotransferase</keyword>
<dbReference type="InterPro" id="IPR020578">
    <property type="entry name" value="Aminotrans_V_PyrdxlP_BS"/>
</dbReference>
<dbReference type="InterPro" id="IPR000192">
    <property type="entry name" value="Aminotrans_V_dom"/>
</dbReference>
<sequence>MDLVTEKREYTGDYPDKTLYIPGPTEVREDVIDEMAQPMFGHRMDRMTDLYTTVVEDTKEFLGTDNEVIVLTASGTEFWEASTLNLVDENILVPTCGSFSERHANVAERLGKNVDRLEYEWGEAIKPEDIRAHLDSTDKHYDVVTCVMNESSTGVRNPIEEIGDVLKEYPDTYFVVDAVSALGGDYVDIDEHDIDVIFASTQKAFAMPPGLAVCVVSDAAYERELEKDEASWYGGFQRSLDYYDRKGQTHSTPAIPVMLAYRKQMKHMLDEGHEARSERHREMAEYTREWAMEHFDVFPEDGYESQTVSCIENTADIDVAATIEAVSEEYDYVFSNGYGSALGEKTFRIGHMGEHDVESIRALTDAIEDVAGL</sequence>
<feature type="domain" description="Aminotransferase class V" evidence="6">
    <location>
        <begin position="39"/>
        <end position="289"/>
    </location>
</feature>
<dbReference type="PANTHER" id="PTHR21152:SF40">
    <property type="entry name" value="ALANINE--GLYOXYLATE AMINOTRANSFERASE"/>
    <property type="match status" value="1"/>
</dbReference>
<evidence type="ECO:0000256" key="4">
    <source>
        <dbReference type="RuleBase" id="RU004075"/>
    </source>
</evidence>
<dbReference type="PROSITE" id="PS00595">
    <property type="entry name" value="AA_TRANSFER_CLASS_5"/>
    <property type="match status" value="1"/>
</dbReference>
<dbReference type="PIRSF" id="PIRSF000524">
    <property type="entry name" value="SPT"/>
    <property type="match status" value="1"/>
</dbReference>
<evidence type="ECO:0000256" key="1">
    <source>
        <dbReference type="ARBA" id="ARBA00001933"/>
    </source>
</evidence>
<dbReference type="Proteomes" id="UP000608850">
    <property type="component" value="Unassembled WGS sequence"/>
</dbReference>
<dbReference type="InterPro" id="IPR015421">
    <property type="entry name" value="PyrdxlP-dep_Trfase_major"/>
</dbReference>
<dbReference type="GO" id="GO:0004760">
    <property type="term" value="F:L-serine-pyruvate transaminase activity"/>
    <property type="evidence" value="ECO:0007669"/>
    <property type="project" value="TreeGrafter"/>
</dbReference>
<evidence type="ECO:0000256" key="3">
    <source>
        <dbReference type="ARBA" id="ARBA00022898"/>
    </source>
</evidence>
<gene>
    <name evidence="7" type="ORF">GCM10009021_24850</name>
</gene>
<dbReference type="AlphaFoldDB" id="A0A830GF19"/>